<dbReference type="AlphaFoldDB" id="A0A2V2W2M6"/>
<feature type="compositionally biased region" description="Low complexity" evidence="1">
    <location>
        <begin position="49"/>
        <end position="61"/>
    </location>
</feature>
<dbReference type="VEuPathDB" id="TriTrypDB:ECC02_010989"/>
<dbReference type="VEuPathDB" id="TriTrypDB:TcCL_ESM11483"/>
<feature type="signal peptide" evidence="2">
    <location>
        <begin position="1"/>
        <end position="27"/>
    </location>
</feature>
<dbReference type="EMBL" id="PRFA01000003">
    <property type="protein sequence ID" value="PWV01963.1"/>
    <property type="molecule type" value="Genomic_DNA"/>
</dbReference>
<dbReference type="VEuPathDB" id="TriTrypDB:TcCLB.510107.30"/>
<dbReference type="VEuPathDB" id="TriTrypDB:TCSYLVIO_009442"/>
<feature type="compositionally biased region" description="Polar residues" evidence="1">
    <location>
        <begin position="154"/>
        <end position="170"/>
    </location>
</feature>
<dbReference type="VEuPathDB" id="TriTrypDB:TcCLB.507731.10"/>
<feature type="compositionally biased region" description="Polar residues" evidence="1">
    <location>
        <begin position="191"/>
        <end position="200"/>
    </location>
</feature>
<dbReference type="VEuPathDB" id="TriTrypDB:BCY84_06351"/>
<name>A0A2V2W2M6_TRYCR</name>
<feature type="compositionally biased region" description="Acidic residues" evidence="1">
    <location>
        <begin position="83"/>
        <end position="93"/>
    </location>
</feature>
<dbReference type="VEuPathDB" id="TriTrypDB:TCDM_10252"/>
<dbReference type="VEuPathDB" id="TriTrypDB:C3747_20g192"/>
<feature type="compositionally biased region" description="Basic and acidic residues" evidence="1">
    <location>
        <begin position="129"/>
        <end position="146"/>
    </location>
</feature>
<feature type="compositionally biased region" description="Basic and acidic residues" evidence="1">
    <location>
        <begin position="66"/>
        <end position="82"/>
    </location>
</feature>
<feature type="compositionally biased region" description="Polar residues" evidence="1">
    <location>
        <begin position="256"/>
        <end position="275"/>
    </location>
</feature>
<dbReference type="VEuPathDB" id="TriTrypDB:C4B63_3g724"/>
<dbReference type="VEuPathDB" id="TriTrypDB:Tc_MARK_5859"/>
<evidence type="ECO:0000313" key="3">
    <source>
        <dbReference type="EMBL" id="PWV01963.1"/>
    </source>
</evidence>
<dbReference type="VEuPathDB" id="TriTrypDB:TCSYLVIO_006639"/>
<feature type="compositionally biased region" description="Basic and acidic residues" evidence="1">
    <location>
        <begin position="209"/>
        <end position="225"/>
    </location>
</feature>
<gene>
    <name evidence="3" type="ORF">C4B63_3g724</name>
</gene>
<protein>
    <submittedName>
        <fullName evidence="3">Mucin-associated surface protein (MASP)</fullName>
    </submittedName>
</protein>
<organism evidence="3 4">
    <name type="scientific">Trypanosoma cruzi</name>
    <dbReference type="NCBI Taxonomy" id="5693"/>
    <lineage>
        <taxon>Eukaryota</taxon>
        <taxon>Discoba</taxon>
        <taxon>Euglenozoa</taxon>
        <taxon>Kinetoplastea</taxon>
        <taxon>Metakinetoplastina</taxon>
        <taxon>Trypanosomatida</taxon>
        <taxon>Trypanosomatidae</taxon>
        <taxon>Trypanosoma</taxon>
        <taxon>Schizotrypanum</taxon>
    </lineage>
</organism>
<dbReference type="VEuPathDB" id="TriTrypDB:TcCLB.506613.50"/>
<dbReference type="VEuPathDB" id="TriTrypDB:ECC02_011343"/>
<evidence type="ECO:0000256" key="2">
    <source>
        <dbReference type="SAM" id="SignalP"/>
    </source>
</evidence>
<evidence type="ECO:0000313" key="4">
    <source>
        <dbReference type="Proteomes" id="UP000246121"/>
    </source>
</evidence>
<dbReference type="VEuPathDB" id="TriTrypDB:TcCL_Unassigned04944"/>
<feature type="region of interest" description="Disordered" evidence="1">
    <location>
        <begin position="28"/>
        <end position="275"/>
    </location>
</feature>
<dbReference type="VEuPathDB" id="TriTrypDB:TcBrA4_0173290"/>
<dbReference type="VEuPathDB" id="TriTrypDB:TcCLB.506137.60"/>
<evidence type="ECO:0000256" key="1">
    <source>
        <dbReference type="SAM" id="MobiDB-lite"/>
    </source>
</evidence>
<dbReference type="VEuPathDB" id="TriTrypDB:TcCLB.511875.9"/>
<accession>A0A2V2W2M6</accession>
<comment type="caution">
    <text evidence="3">The sequence shown here is derived from an EMBL/GenBank/DDBJ whole genome shotgun (WGS) entry which is preliminary data.</text>
</comment>
<feature type="compositionally biased region" description="Basic and acidic residues" evidence="1">
    <location>
        <begin position="174"/>
        <end position="190"/>
    </location>
</feature>
<feature type="chain" id="PRO_5015854612" evidence="2">
    <location>
        <begin position="28"/>
        <end position="299"/>
    </location>
</feature>
<reference evidence="3 4" key="1">
    <citation type="journal article" date="2018" name="Microb. Genom.">
        <title>Expanding an expanded genome: long-read sequencing of Trypanosoma cruzi.</title>
        <authorList>
            <person name="Berna L."/>
            <person name="Rodriguez M."/>
            <person name="Chiribao M.L."/>
            <person name="Parodi-Talice A."/>
            <person name="Pita S."/>
            <person name="Rijo G."/>
            <person name="Alvarez-Valin F."/>
            <person name="Robello C."/>
        </authorList>
    </citation>
    <scope>NUCLEOTIDE SEQUENCE [LARGE SCALE GENOMIC DNA]</scope>
    <source>
        <strain evidence="3 4">Dm28c</strain>
    </source>
</reference>
<proteinExistence type="predicted"/>
<keyword evidence="2" id="KW-0732">Signal</keyword>
<dbReference type="Proteomes" id="UP000246121">
    <property type="component" value="Unassembled WGS sequence"/>
</dbReference>
<dbReference type="VEuPathDB" id="TriTrypDB:C3747_93g127"/>
<sequence length="299" mass="30985">MVLMMMTGRVLLVCALCVLWCGAGSLAEEGPGGTPPDASSSGVGERLQESSLLLQEGLQKSVSEGPEVKDTTGGPDKEILLKEEEDEDEEITPSEEIPPSSPTPPGGGGVPQAADGKLKKVNEGGPKPENQRPVEAGKHQSEKETIDAGEAEVNKQNEGSGLQLQDNPNPVQEEDTKNGEGHQLTQEKEQQTNVEATIQPRNPAGDHSSGQHEGNDGSNEEKEGEEKDDDNTSEGMPAGGQEKRNSTSGPEGAPNKMNTEGSQTPGDSDGSTAVSHTTSPLLLLLVVVACAAAAAVVAA</sequence>